<evidence type="ECO:0000313" key="7">
    <source>
        <dbReference type="EMBL" id="MDT2808935.1"/>
    </source>
</evidence>
<dbReference type="InterPro" id="IPR013783">
    <property type="entry name" value="Ig-like_fold"/>
</dbReference>
<dbReference type="InterPro" id="IPR051913">
    <property type="entry name" value="GH2_Domain-Containing"/>
</dbReference>
<evidence type="ECO:0000259" key="4">
    <source>
        <dbReference type="Pfam" id="PF00703"/>
    </source>
</evidence>
<dbReference type="InterPro" id="IPR017853">
    <property type="entry name" value="GH"/>
</dbReference>
<dbReference type="PANTHER" id="PTHR42732">
    <property type="entry name" value="BETA-GALACTOSIDASE"/>
    <property type="match status" value="1"/>
</dbReference>
<dbReference type="GO" id="GO:0005975">
    <property type="term" value="P:carbohydrate metabolic process"/>
    <property type="evidence" value="ECO:0007669"/>
    <property type="project" value="InterPro"/>
</dbReference>
<sequence length="601" mass="69866">MKRNEYPRPQLVRSEWTNLNGTWQFAFDDENVGQEEKWYQEHDYEQVIQVPFAYQAQLSGIGSRENHERVWYKREFTQKTQANKKYLLHFGAVDYFTDVFLNGQHVCHHAGGHTSFTVDITAQILDGINDLVVYAFDPLKDESLPRGKQFWEEESRSIWYTNTTGIWQTVWLEEVNDCYLERLQLTPLLDAGKVNIKAALNQSQGQQSLGYRITFKEELIAEGKNRFASGKTDFSVDLFAEMIFRHNHHGDGYSWSPETPNLFDVVLWVEDEAGQVGDQATSYFGLRKIHQENGMVYLNNKPYYQKLVLDQGYWPEGLLTAPTDEDFVKDIQLAKEMGFNGCRKHQKMEDPRFLYWADTLGYLVWGECASAPFYTTNAVNRLMAEWAEVVERDYNHPCIVTWVPLNESWGIPDIQRNRQQQHFSQTMYHYLHAIDPTRLVISNDGWAMTETDICAIHNYAHGREDEEQKYHYFVENLKTKEQILGAPSTAWNIYADGFCNQGEPVLLTEFGGIGFDVSGQPGWGYTSVETEAEYIKDYQRIMEAVYASEILWGYCYTQLTDVEQEINGILTYDRQPKCDLAAIKAINDAYHRPIILNKKEY</sequence>
<evidence type="ECO:0000256" key="3">
    <source>
        <dbReference type="ARBA" id="ARBA00023295"/>
    </source>
</evidence>
<name>A0AAW8TVG6_9ENTE</name>
<dbReference type="EMBL" id="JARQBJ010000001">
    <property type="protein sequence ID" value="MDT2808935.1"/>
    <property type="molecule type" value="Genomic_DNA"/>
</dbReference>
<organism evidence="7 8">
    <name type="scientific">Enterococcus asini</name>
    <dbReference type="NCBI Taxonomy" id="57732"/>
    <lineage>
        <taxon>Bacteria</taxon>
        <taxon>Bacillati</taxon>
        <taxon>Bacillota</taxon>
        <taxon>Bacilli</taxon>
        <taxon>Lactobacillales</taxon>
        <taxon>Enterococcaceae</taxon>
        <taxon>Enterococcus</taxon>
    </lineage>
</organism>
<dbReference type="Gene3D" id="3.20.20.80">
    <property type="entry name" value="Glycosidases"/>
    <property type="match status" value="1"/>
</dbReference>
<dbReference type="Pfam" id="PF02836">
    <property type="entry name" value="Glyco_hydro_2_C"/>
    <property type="match status" value="1"/>
</dbReference>
<gene>
    <name evidence="7" type="ORF">P7H43_00270</name>
</gene>
<dbReference type="Gene3D" id="2.60.40.10">
    <property type="entry name" value="Immunoglobulins"/>
    <property type="match status" value="1"/>
</dbReference>
<dbReference type="AlphaFoldDB" id="A0AAW8TVG6"/>
<keyword evidence="3" id="KW-0326">Glycosidase</keyword>
<dbReference type="InterPro" id="IPR008979">
    <property type="entry name" value="Galactose-bd-like_sf"/>
</dbReference>
<protein>
    <submittedName>
        <fullName evidence="7">Glycoside hydrolase family 2 TIM barrel-domain containing protein</fullName>
    </submittedName>
</protein>
<dbReference type="InterPro" id="IPR006102">
    <property type="entry name" value="Ig-like_GH2"/>
</dbReference>
<dbReference type="PANTHER" id="PTHR42732:SF3">
    <property type="entry name" value="HYDROLASE"/>
    <property type="match status" value="1"/>
</dbReference>
<dbReference type="Proteomes" id="UP001256711">
    <property type="component" value="Unassembled WGS sequence"/>
</dbReference>
<comment type="caution">
    <text evidence="7">The sequence shown here is derived from an EMBL/GenBank/DDBJ whole genome shotgun (WGS) entry which is preliminary data.</text>
</comment>
<dbReference type="Gene3D" id="2.60.120.260">
    <property type="entry name" value="Galactose-binding domain-like"/>
    <property type="match status" value="1"/>
</dbReference>
<dbReference type="InterPro" id="IPR006103">
    <property type="entry name" value="Glyco_hydro_2_cat"/>
</dbReference>
<feature type="domain" description="Glycosyl hydrolases family 2 sugar binding" evidence="6">
    <location>
        <begin position="18"/>
        <end position="137"/>
    </location>
</feature>
<feature type="domain" description="Glycoside hydrolase family 2 catalytic" evidence="5">
    <location>
        <begin position="323"/>
        <end position="585"/>
    </location>
</feature>
<dbReference type="RefSeq" id="WP_270596166.1">
    <property type="nucleotide sequence ID" value="NZ_JAQESC010000001.1"/>
</dbReference>
<proteinExistence type="inferred from homology"/>
<evidence type="ECO:0000256" key="2">
    <source>
        <dbReference type="ARBA" id="ARBA00022801"/>
    </source>
</evidence>
<accession>A0AAW8TVG6</accession>
<dbReference type="Pfam" id="PF00703">
    <property type="entry name" value="Glyco_hydro_2"/>
    <property type="match status" value="1"/>
</dbReference>
<feature type="domain" description="Glycoside hydrolase family 2 immunoglobulin-like beta-sandwich" evidence="4">
    <location>
        <begin position="179"/>
        <end position="287"/>
    </location>
</feature>
<comment type="similarity">
    <text evidence="1">Belongs to the glycosyl hydrolase 2 family.</text>
</comment>
<dbReference type="InterPro" id="IPR036156">
    <property type="entry name" value="Beta-gal/glucu_dom_sf"/>
</dbReference>
<evidence type="ECO:0000313" key="8">
    <source>
        <dbReference type="Proteomes" id="UP001256711"/>
    </source>
</evidence>
<evidence type="ECO:0000259" key="5">
    <source>
        <dbReference type="Pfam" id="PF02836"/>
    </source>
</evidence>
<dbReference type="InterPro" id="IPR006104">
    <property type="entry name" value="Glyco_hydro_2_N"/>
</dbReference>
<evidence type="ECO:0000256" key="1">
    <source>
        <dbReference type="ARBA" id="ARBA00007401"/>
    </source>
</evidence>
<dbReference type="SUPFAM" id="SSF51445">
    <property type="entry name" value="(Trans)glycosidases"/>
    <property type="match status" value="1"/>
</dbReference>
<evidence type="ECO:0000259" key="6">
    <source>
        <dbReference type="Pfam" id="PF02837"/>
    </source>
</evidence>
<dbReference type="SUPFAM" id="SSF49785">
    <property type="entry name" value="Galactose-binding domain-like"/>
    <property type="match status" value="1"/>
</dbReference>
<keyword evidence="2 7" id="KW-0378">Hydrolase</keyword>
<dbReference type="Pfam" id="PF02837">
    <property type="entry name" value="Glyco_hydro_2_N"/>
    <property type="match status" value="1"/>
</dbReference>
<reference evidence="7" key="1">
    <citation type="submission" date="2023-03" db="EMBL/GenBank/DDBJ databases">
        <authorList>
            <person name="Shen W."/>
            <person name="Cai J."/>
        </authorList>
    </citation>
    <scope>NUCLEOTIDE SEQUENCE</scope>
    <source>
        <strain evidence="7">B226-2</strain>
    </source>
</reference>
<dbReference type="SUPFAM" id="SSF49303">
    <property type="entry name" value="beta-Galactosidase/glucuronidase domain"/>
    <property type="match status" value="1"/>
</dbReference>
<dbReference type="GO" id="GO:0004553">
    <property type="term" value="F:hydrolase activity, hydrolyzing O-glycosyl compounds"/>
    <property type="evidence" value="ECO:0007669"/>
    <property type="project" value="InterPro"/>
</dbReference>